<feature type="compositionally biased region" description="Basic and acidic residues" evidence="3">
    <location>
        <begin position="166"/>
        <end position="175"/>
    </location>
</feature>
<keyword evidence="5" id="KW-1185">Reference proteome</keyword>
<dbReference type="GO" id="GO:0045944">
    <property type="term" value="P:positive regulation of transcription by RNA polymerase II"/>
    <property type="evidence" value="ECO:0007669"/>
    <property type="project" value="TreeGrafter"/>
</dbReference>
<organism evidence="4 5">
    <name type="scientific">Aspergillus tamarii</name>
    <dbReference type="NCBI Taxonomy" id="41984"/>
    <lineage>
        <taxon>Eukaryota</taxon>
        <taxon>Fungi</taxon>
        <taxon>Dikarya</taxon>
        <taxon>Ascomycota</taxon>
        <taxon>Pezizomycotina</taxon>
        <taxon>Eurotiomycetes</taxon>
        <taxon>Eurotiomycetidae</taxon>
        <taxon>Eurotiales</taxon>
        <taxon>Aspergillaceae</taxon>
        <taxon>Aspergillus</taxon>
        <taxon>Aspergillus subgen. Circumdati</taxon>
    </lineage>
</organism>
<dbReference type="EMBL" id="ML738619">
    <property type="protein sequence ID" value="KAE8163307.1"/>
    <property type="molecule type" value="Genomic_DNA"/>
</dbReference>
<gene>
    <name evidence="4" type="ORF">BDV40DRAFT_287898</name>
</gene>
<dbReference type="GO" id="GO:0000976">
    <property type="term" value="F:transcription cis-regulatory region binding"/>
    <property type="evidence" value="ECO:0007669"/>
    <property type="project" value="TreeGrafter"/>
</dbReference>
<protein>
    <recommendedName>
        <fullName evidence="6">Fungal-specific transcription factor domain-containing protein</fullName>
    </recommendedName>
</protein>
<evidence type="ECO:0000313" key="5">
    <source>
        <dbReference type="Proteomes" id="UP000326950"/>
    </source>
</evidence>
<dbReference type="OrthoDB" id="5319341at2759"/>
<dbReference type="GO" id="GO:0003700">
    <property type="term" value="F:DNA-binding transcription factor activity"/>
    <property type="evidence" value="ECO:0007669"/>
    <property type="project" value="TreeGrafter"/>
</dbReference>
<sequence length="616" mass="69270">MLERGVWQKRKPRGRGIRATTGWLVAHPQCGPCVKGQRPCVYAPQYSPHRRDVVARAGVSLSPPDKASGDRDGGISHSTSSLRVVVDSCHQRRLPARQQGPHAEASTGKNAAIPTPKPSNSYVPSAGTESSVTARVVLSRWLELLAKDATNANAKFPLSPLQLPHNRTETGEDLRNSSNLPPRTLKEQGSFHDAASKRGKQIERRIVSQTPGTASVVTNTPSLWTSKNPIPLSELEHYLFKHFVRVSSRLLDFYDPEMHFATTVPHMALRNVGLMGALLALSARHLTLEESEKEHFARTPIEKDSITAHRGDIIDRNLAVEYYLEAVDLLNKAMQYPFYARSLDMIVTAILISTFEMINGSNQNWKRRIKGMFWIQKLQENNGESGGLRSAVWWAWHQQDIWIAMRERRRVFSIWNPKKPVSTLTAPELATRAIYLLSQCINYASKEEETASNLAHRVEWANKLLFLLQEWREILPPEYSPLPSVSNIEIFPPIWVNPPSYAAALQIHSLALILVISHRPSSSDRDDYRAAQHMLTVSVGTICGIARAVDENDDGANMTSLHCLFGAGMCVQTPDERLALLDLLDICQRRVRWPLVSLRNELELEYSKDAFNSLMR</sequence>
<evidence type="ECO:0000313" key="4">
    <source>
        <dbReference type="EMBL" id="KAE8163307.1"/>
    </source>
</evidence>
<reference evidence="4 5" key="1">
    <citation type="submission" date="2019-04" db="EMBL/GenBank/DDBJ databases">
        <title>Friends and foes A comparative genomics study of 23 Aspergillus species from section Flavi.</title>
        <authorList>
            <consortium name="DOE Joint Genome Institute"/>
            <person name="Kjaerbolling I."/>
            <person name="Vesth T."/>
            <person name="Frisvad J.C."/>
            <person name="Nybo J.L."/>
            <person name="Theobald S."/>
            <person name="Kildgaard S."/>
            <person name="Isbrandt T."/>
            <person name="Kuo A."/>
            <person name="Sato A."/>
            <person name="Lyhne E.K."/>
            <person name="Kogle M.E."/>
            <person name="Wiebenga A."/>
            <person name="Kun R.S."/>
            <person name="Lubbers R.J."/>
            <person name="Makela M.R."/>
            <person name="Barry K."/>
            <person name="Chovatia M."/>
            <person name="Clum A."/>
            <person name="Daum C."/>
            <person name="Haridas S."/>
            <person name="He G."/>
            <person name="LaButti K."/>
            <person name="Lipzen A."/>
            <person name="Mondo S."/>
            <person name="Riley R."/>
            <person name="Salamov A."/>
            <person name="Simmons B.A."/>
            <person name="Magnuson J.K."/>
            <person name="Henrissat B."/>
            <person name="Mortensen U.H."/>
            <person name="Larsen T.O."/>
            <person name="Devries R.P."/>
            <person name="Grigoriev I.V."/>
            <person name="Machida M."/>
            <person name="Baker S.E."/>
            <person name="Andersen M.R."/>
        </authorList>
    </citation>
    <scope>NUCLEOTIDE SEQUENCE [LARGE SCALE GENOMIC DNA]</scope>
    <source>
        <strain evidence="4 5">CBS 117626</strain>
    </source>
</reference>
<feature type="compositionally biased region" description="Basic and acidic residues" evidence="3">
    <location>
        <begin position="184"/>
        <end position="200"/>
    </location>
</feature>
<keyword evidence="2" id="KW-0539">Nucleus</keyword>
<feature type="region of interest" description="Disordered" evidence="3">
    <location>
        <begin position="58"/>
        <end position="78"/>
    </location>
</feature>
<comment type="subcellular location">
    <subcellularLocation>
        <location evidence="1">Nucleus</location>
    </subcellularLocation>
</comment>
<dbReference type="PANTHER" id="PTHR37534:SF3">
    <property type="entry name" value="ZN(II)2CYS6 TRANSCRIPTION FACTOR (EUROFUNG)"/>
    <property type="match status" value="1"/>
</dbReference>
<proteinExistence type="predicted"/>
<dbReference type="GO" id="GO:0005634">
    <property type="term" value="C:nucleus"/>
    <property type="evidence" value="ECO:0007669"/>
    <property type="project" value="UniProtKB-SubCell"/>
</dbReference>
<feature type="region of interest" description="Disordered" evidence="3">
    <location>
        <begin position="158"/>
        <end position="200"/>
    </location>
</feature>
<name>A0A5N6UXD2_ASPTM</name>
<dbReference type="Proteomes" id="UP000326950">
    <property type="component" value="Unassembled WGS sequence"/>
</dbReference>
<evidence type="ECO:0000256" key="3">
    <source>
        <dbReference type="SAM" id="MobiDB-lite"/>
    </source>
</evidence>
<evidence type="ECO:0000256" key="2">
    <source>
        <dbReference type="ARBA" id="ARBA00023242"/>
    </source>
</evidence>
<dbReference type="InterPro" id="IPR021858">
    <property type="entry name" value="Fun_TF"/>
</dbReference>
<dbReference type="CDD" id="cd12148">
    <property type="entry name" value="fungal_TF_MHR"/>
    <property type="match status" value="1"/>
</dbReference>
<dbReference type="Pfam" id="PF11951">
    <property type="entry name" value="Fungal_trans_2"/>
    <property type="match status" value="1"/>
</dbReference>
<dbReference type="PANTHER" id="PTHR37534">
    <property type="entry name" value="TRANSCRIPTIONAL ACTIVATOR PROTEIN UGA3"/>
    <property type="match status" value="1"/>
</dbReference>
<feature type="region of interest" description="Disordered" evidence="3">
    <location>
        <begin position="93"/>
        <end position="126"/>
    </location>
</feature>
<evidence type="ECO:0000256" key="1">
    <source>
        <dbReference type="ARBA" id="ARBA00004123"/>
    </source>
</evidence>
<accession>A0A5N6UXD2</accession>
<evidence type="ECO:0008006" key="6">
    <source>
        <dbReference type="Google" id="ProtNLM"/>
    </source>
</evidence>
<dbReference type="AlphaFoldDB" id="A0A5N6UXD2"/>